<organism evidence="1 2">
    <name type="scientific">Enterocloster alcoholdehydrogenati</name>
    <dbReference type="NCBI Taxonomy" id="2547410"/>
    <lineage>
        <taxon>Bacteria</taxon>
        <taxon>Bacillati</taxon>
        <taxon>Bacillota</taxon>
        <taxon>Clostridia</taxon>
        <taxon>Lachnospirales</taxon>
        <taxon>Lachnospiraceae</taxon>
        <taxon>Enterocloster</taxon>
    </lineage>
</organism>
<name>A0ABQ0AUX3_9FIRM</name>
<evidence type="ECO:0000313" key="1">
    <source>
        <dbReference type="EMBL" id="GAA6267837.1"/>
    </source>
</evidence>
<evidence type="ECO:0000313" key="2">
    <source>
        <dbReference type="Proteomes" id="UP001600894"/>
    </source>
</evidence>
<sequence>MKSHERTRRREAKQQVQFNHELAGLIGCYMQRLFKSDIAIPQLWDNYPELFKEERLRYEQEHQVEMLERTRISRREYAEHINALRRQRAKEVRE</sequence>
<protein>
    <submittedName>
        <fullName evidence="1">Uncharacterized protein</fullName>
    </submittedName>
</protein>
<dbReference type="RefSeq" id="WP_390469383.1">
    <property type="nucleotide sequence ID" value="NZ_BAABXL010000001.1"/>
</dbReference>
<gene>
    <name evidence="1" type="ORF">F130042H8_08970</name>
</gene>
<dbReference type="EMBL" id="BAABXL010000001">
    <property type="protein sequence ID" value="GAA6267837.1"/>
    <property type="molecule type" value="Genomic_DNA"/>
</dbReference>
<keyword evidence="2" id="KW-1185">Reference proteome</keyword>
<reference evidence="1 2" key="1">
    <citation type="submission" date="2024-04" db="EMBL/GenBank/DDBJ databases">
        <title>Defined microbial consortia suppress multidrug-resistant proinflammatory Enterobacteriaceae via ecological control.</title>
        <authorList>
            <person name="Furuichi M."/>
            <person name="Kawaguchi T."/>
            <person name="Pust M."/>
            <person name="Yasuma K."/>
            <person name="Plichta D."/>
            <person name="Hasegawa N."/>
            <person name="Ohya T."/>
            <person name="Bhattarai S."/>
            <person name="Sasajima S."/>
            <person name="Aoto Y."/>
            <person name="Tuganbaev T."/>
            <person name="Yaginuma M."/>
            <person name="Ueda M."/>
            <person name="Okahashi N."/>
            <person name="Amafuji K."/>
            <person name="Kiridooshi Y."/>
            <person name="Sugita K."/>
            <person name="Strazar M."/>
            <person name="Skelly A."/>
            <person name="Suda W."/>
            <person name="Hattori M."/>
            <person name="Nakamoto N."/>
            <person name="Caballero S."/>
            <person name="Norman J."/>
            <person name="Olle B."/>
            <person name="Tanoue T."/>
            <person name="Arita M."/>
            <person name="Bucci V."/>
            <person name="Atarashi K."/>
            <person name="Xavier R."/>
            <person name="Honda K."/>
        </authorList>
    </citation>
    <scope>NUCLEOTIDE SEQUENCE [LARGE SCALE GENOMIC DNA]</scope>
    <source>
        <strain evidence="2">f13</strain>
    </source>
</reference>
<dbReference type="Proteomes" id="UP001600894">
    <property type="component" value="Unassembled WGS sequence"/>
</dbReference>
<proteinExistence type="predicted"/>
<accession>A0ABQ0AUX3</accession>
<comment type="caution">
    <text evidence="1">The sequence shown here is derived from an EMBL/GenBank/DDBJ whole genome shotgun (WGS) entry which is preliminary data.</text>
</comment>